<dbReference type="GO" id="GO:0004222">
    <property type="term" value="F:metalloendopeptidase activity"/>
    <property type="evidence" value="ECO:0007669"/>
    <property type="project" value="TreeGrafter"/>
</dbReference>
<evidence type="ECO:0000313" key="3">
    <source>
        <dbReference type="EMBL" id="CAF0791509.1"/>
    </source>
</evidence>
<organism evidence="3 4">
    <name type="scientific">Adineta steineri</name>
    <dbReference type="NCBI Taxonomy" id="433720"/>
    <lineage>
        <taxon>Eukaryota</taxon>
        <taxon>Metazoa</taxon>
        <taxon>Spiralia</taxon>
        <taxon>Gnathifera</taxon>
        <taxon>Rotifera</taxon>
        <taxon>Eurotatoria</taxon>
        <taxon>Bdelloidea</taxon>
        <taxon>Adinetida</taxon>
        <taxon>Adinetidae</taxon>
        <taxon>Adineta</taxon>
    </lineage>
</organism>
<comment type="caution">
    <text evidence="3">The sequence shown here is derived from an EMBL/GenBank/DDBJ whole genome shotgun (WGS) entry which is preliminary data.</text>
</comment>
<protein>
    <recommendedName>
        <fullName evidence="2">M23ase beta-sheet core domain-containing protein</fullName>
    </recommendedName>
</protein>
<dbReference type="Proteomes" id="UP000663891">
    <property type="component" value="Unassembled WGS sequence"/>
</dbReference>
<dbReference type="PANTHER" id="PTHR21666">
    <property type="entry name" value="PEPTIDASE-RELATED"/>
    <property type="match status" value="1"/>
</dbReference>
<keyword evidence="1" id="KW-0732">Signal</keyword>
<dbReference type="InterPro" id="IPR016047">
    <property type="entry name" value="M23ase_b-sheet_dom"/>
</dbReference>
<dbReference type="Gene3D" id="2.70.70.10">
    <property type="entry name" value="Glucose Permease (Domain IIA)"/>
    <property type="match status" value="1"/>
</dbReference>
<dbReference type="SUPFAM" id="SSF51261">
    <property type="entry name" value="Duplicated hybrid motif"/>
    <property type="match status" value="1"/>
</dbReference>
<dbReference type="OrthoDB" id="9972292at2759"/>
<proteinExistence type="predicted"/>
<dbReference type="InterPro" id="IPR011055">
    <property type="entry name" value="Dup_hybrid_motif"/>
</dbReference>
<evidence type="ECO:0000256" key="1">
    <source>
        <dbReference type="ARBA" id="ARBA00022729"/>
    </source>
</evidence>
<sequence length="229" mass="25741">MASDDATRLVSGLLKHHYTFSPILGFPLTTKNARELDLSIHNKEVQKHPDCEDYVNSLDHINFVWLGGYGEERNIYSQGAQFAENDRCIHLGVDITLKANTPIYAPLAGRIHSFQNNDKPFDYGPTIILEHDLDKNRHFYTLYGHLSLISLENLTVGQSFESGQLVGYIGSKSENGGWSPHLHFQIISDMDNMKGDYPGVASKIDALTMLHKCPDPQLILGFPEKPVIY</sequence>
<dbReference type="PANTHER" id="PTHR21666:SF289">
    <property type="entry name" value="L-ALA--D-GLU ENDOPEPTIDASE"/>
    <property type="match status" value="1"/>
</dbReference>
<dbReference type="Pfam" id="PF01551">
    <property type="entry name" value="Peptidase_M23"/>
    <property type="match status" value="1"/>
</dbReference>
<dbReference type="CDD" id="cd12797">
    <property type="entry name" value="M23_peptidase"/>
    <property type="match status" value="1"/>
</dbReference>
<dbReference type="InterPro" id="IPR050570">
    <property type="entry name" value="Cell_wall_metabolism_enzyme"/>
</dbReference>
<accession>A0A813RYL5</accession>
<reference evidence="3" key="1">
    <citation type="submission" date="2021-02" db="EMBL/GenBank/DDBJ databases">
        <authorList>
            <person name="Nowell W R."/>
        </authorList>
    </citation>
    <scope>NUCLEOTIDE SEQUENCE</scope>
</reference>
<dbReference type="AlphaFoldDB" id="A0A813RYL5"/>
<evidence type="ECO:0000259" key="2">
    <source>
        <dbReference type="Pfam" id="PF01551"/>
    </source>
</evidence>
<feature type="domain" description="M23ase beta-sheet core" evidence="2">
    <location>
        <begin position="90"/>
        <end position="189"/>
    </location>
</feature>
<name>A0A813RYL5_9BILA</name>
<gene>
    <name evidence="3" type="ORF">VCS650_LOCUS3517</name>
</gene>
<dbReference type="EMBL" id="CAJNON010000019">
    <property type="protein sequence ID" value="CAF0791509.1"/>
    <property type="molecule type" value="Genomic_DNA"/>
</dbReference>
<evidence type="ECO:0000313" key="4">
    <source>
        <dbReference type="Proteomes" id="UP000663891"/>
    </source>
</evidence>